<reference evidence="1 2" key="2">
    <citation type="journal article" date="2012" name="Stand. Genomic Sci.">
        <title>Complete genome sequence of the sulfate-reducing firmicute Desulfotomaculum ruminis type strain (DL(T)).</title>
        <authorList>
            <person name="Spring S."/>
            <person name="Visser M."/>
            <person name="Lu M."/>
            <person name="Copeland A."/>
            <person name="Lapidus A."/>
            <person name="Lucas S."/>
            <person name="Cheng J.F."/>
            <person name="Han C."/>
            <person name="Tapia R."/>
            <person name="Goodwin L.A."/>
            <person name="Pitluck S."/>
            <person name="Ivanova N."/>
            <person name="Land M."/>
            <person name="Hauser L."/>
            <person name="Larimer F."/>
            <person name="Rohde M."/>
            <person name="Goker M."/>
            <person name="Detter J.C."/>
            <person name="Kyrpides N.C."/>
            <person name="Woyke T."/>
            <person name="Schaap P.J."/>
            <person name="Plugge C.M."/>
            <person name="Muyzer G."/>
            <person name="Kuever J."/>
            <person name="Pereira I.A."/>
            <person name="Parshina S.N."/>
            <person name="Bernier-Latmani R."/>
            <person name="Stams A.J."/>
            <person name="Klenk H.P."/>
        </authorList>
    </citation>
    <scope>NUCLEOTIDE SEQUENCE [LARGE SCALE GENOMIC DNA]</scope>
    <source>
        <strain evidence="2">ATCC 23193 / DSM 2154 / NCIB 8452 / DL</strain>
    </source>
</reference>
<dbReference type="STRING" id="696281.Desru_1575"/>
<dbReference type="eggNOG" id="ENOG5033AT6">
    <property type="taxonomic scope" value="Bacteria"/>
</dbReference>
<reference evidence="2" key="1">
    <citation type="submission" date="2011-05" db="EMBL/GenBank/DDBJ databases">
        <title>Complete sequence of Desulfotomaculum ruminis DSM 2154.</title>
        <authorList>
            <person name="Lucas S."/>
            <person name="Copeland A."/>
            <person name="Lapidus A."/>
            <person name="Cheng J.-F."/>
            <person name="Goodwin L."/>
            <person name="Pitluck S."/>
            <person name="Lu M."/>
            <person name="Detter J.C."/>
            <person name="Han C."/>
            <person name="Tapia R."/>
            <person name="Land M."/>
            <person name="Hauser L."/>
            <person name="Kyrpides N."/>
            <person name="Ivanova N."/>
            <person name="Mikhailova N."/>
            <person name="Pagani I."/>
            <person name="Stams A.J.M."/>
            <person name="Plugge C.M."/>
            <person name="Muyzer G."/>
            <person name="Kuever J."/>
            <person name="Parshina S.N."/>
            <person name="Ivanova A.E."/>
            <person name="Nazina T.N."/>
            <person name="Brambilla E."/>
            <person name="Spring S."/>
            <person name="Klenk H.-P."/>
            <person name="Woyke T."/>
        </authorList>
    </citation>
    <scope>NUCLEOTIDE SEQUENCE [LARGE SCALE GENOMIC DNA]</scope>
    <source>
        <strain evidence="2">ATCC 23193 / DSM 2154 / NCIB 8452 / DL</strain>
    </source>
</reference>
<protein>
    <submittedName>
        <fullName evidence="1">Uncharacterized protein</fullName>
    </submittedName>
</protein>
<dbReference type="Proteomes" id="UP000009234">
    <property type="component" value="Chromosome"/>
</dbReference>
<gene>
    <name evidence="1" type="ordered locus">Desru_1575</name>
</gene>
<dbReference type="HOGENOM" id="CLU_188988_0_0_9"/>
<proteinExistence type="predicted"/>
<evidence type="ECO:0000313" key="2">
    <source>
        <dbReference type="Proteomes" id="UP000009234"/>
    </source>
</evidence>
<organism evidence="1 2">
    <name type="scientific">Desulforamulus ruminis (strain ATCC 23193 / DSM 2154 / NCIMB 8452 / DL)</name>
    <name type="common">Desulfotomaculum ruminis</name>
    <dbReference type="NCBI Taxonomy" id="696281"/>
    <lineage>
        <taxon>Bacteria</taxon>
        <taxon>Bacillati</taxon>
        <taxon>Bacillota</taxon>
        <taxon>Clostridia</taxon>
        <taxon>Eubacteriales</taxon>
        <taxon>Peptococcaceae</taxon>
        <taxon>Desulforamulus</taxon>
    </lineage>
</organism>
<name>F6DRS9_DESRL</name>
<keyword evidence="2" id="KW-1185">Reference proteome</keyword>
<sequence length="92" mass="10860">MEKLCILCNRLYKLEINCPACGRSLQDLGVVQDFYDPYSPYEDQRIYQDGYRGYTEDCCVHMLYCSDCGWQEFRPIKRLLESLLLAPDHLQP</sequence>
<accession>F6DRS9</accession>
<dbReference type="KEGG" id="dru:Desru_1575"/>
<dbReference type="AlphaFoldDB" id="F6DRS9"/>
<dbReference type="EMBL" id="CP002780">
    <property type="protein sequence ID" value="AEG59840.1"/>
    <property type="molecule type" value="Genomic_DNA"/>
</dbReference>
<evidence type="ECO:0000313" key="1">
    <source>
        <dbReference type="EMBL" id="AEG59840.1"/>
    </source>
</evidence>